<dbReference type="SUPFAM" id="SSF51735">
    <property type="entry name" value="NAD(P)-binding Rossmann-fold domains"/>
    <property type="match status" value="1"/>
</dbReference>
<dbReference type="Proteomes" id="UP001596500">
    <property type="component" value="Unassembled WGS sequence"/>
</dbReference>
<dbReference type="Gene3D" id="3.40.50.720">
    <property type="entry name" value="NAD(P)-binding Rossmann-like Domain"/>
    <property type="match status" value="1"/>
</dbReference>
<reference evidence="3" key="1">
    <citation type="journal article" date="2019" name="Int. J. Syst. Evol. Microbiol.">
        <title>The Global Catalogue of Microorganisms (GCM) 10K type strain sequencing project: providing services to taxonomists for standard genome sequencing and annotation.</title>
        <authorList>
            <consortium name="The Broad Institute Genomics Platform"/>
            <consortium name="The Broad Institute Genome Sequencing Center for Infectious Disease"/>
            <person name="Wu L."/>
            <person name="Ma J."/>
        </authorList>
    </citation>
    <scope>NUCLEOTIDE SEQUENCE [LARGE SCALE GENOMIC DNA]</scope>
    <source>
        <strain evidence="3">CGMCC 1.12942</strain>
    </source>
</reference>
<proteinExistence type="predicted"/>
<organism evidence="2 3">
    <name type="scientific">Laceyella putida</name>
    <dbReference type="NCBI Taxonomy" id="110101"/>
    <lineage>
        <taxon>Bacteria</taxon>
        <taxon>Bacillati</taxon>
        <taxon>Bacillota</taxon>
        <taxon>Bacilli</taxon>
        <taxon>Bacillales</taxon>
        <taxon>Thermoactinomycetaceae</taxon>
        <taxon>Laceyella</taxon>
    </lineage>
</organism>
<sequence length="210" mass="22757">MKIALFGSTGPTGKEVIKQALEAGYGVTAFARNPEKLQEFKHEKLKIIKGELSDREAIEDAIRGADGVISVLGPSGNVKNTALSDGVQNIVDAMKKLGVNRIIALATPSVKDVNDRFDFKFRFLVALVKTGVRGAYDEIVRIGDIVRSSGLKWTLVRVGLLNDKSVQPVKVGYYGHGLLSVPISRASIAKFMLDQVTTTDYIRKAPGISN</sequence>
<evidence type="ECO:0000259" key="1">
    <source>
        <dbReference type="Pfam" id="PF13460"/>
    </source>
</evidence>
<comment type="caution">
    <text evidence="2">The sequence shown here is derived from an EMBL/GenBank/DDBJ whole genome shotgun (WGS) entry which is preliminary data.</text>
</comment>
<protein>
    <submittedName>
        <fullName evidence="2">NAD(P)-dependent oxidoreductase</fullName>
    </submittedName>
</protein>
<dbReference type="Pfam" id="PF13460">
    <property type="entry name" value="NAD_binding_10"/>
    <property type="match status" value="1"/>
</dbReference>
<dbReference type="InterPro" id="IPR036291">
    <property type="entry name" value="NAD(P)-bd_dom_sf"/>
</dbReference>
<dbReference type="CDD" id="cd05244">
    <property type="entry name" value="BVR-B_like_SDR_a"/>
    <property type="match status" value="1"/>
</dbReference>
<dbReference type="EMBL" id="JBHTBW010000046">
    <property type="protein sequence ID" value="MFC7442235.1"/>
    <property type="molecule type" value="Genomic_DNA"/>
</dbReference>
<gene>
    <name evidence="2" type="ORF">ACFQNG_14165</name>
</gene>
<feature type="domain" description="NAD(P)-binding" evidence="1">
    <location>
        <begin position="7"/>
        <end position="197"/>
    </location>
</feature>
<evidence type="ECO:0000313" key="2">
    <source>
        <dbReference type="EMBL" id="MFC7442235.1"/>
    </source>
</evidence>
<dbReference type="InterPro" id="IPR051606">
    <property type="entry name" value="Polyketide_Oxido-like"/>
</dbReference>
<name>A0ABW2RMN6_9BACL</name>
<evidence type="ECO:0000313" key="3">
    <source>
        <dbReference type="Proteomes" id="UP001596500"/>
    </source>
</evidence>
<accession>A0ABW2RMN6</accession>
<dbReference type="PANTHER" id="PTHR43355">
    <property type="entry name" value="FLAVIN REDUCTASE (NADPH)"/>
    <property type="match status" value="1"/>
</dbReference>
<dbReference type="InterPro" id="IPR016040">
    <property type="entry name" value="NAD(P)-bd_dom"/>
</dbReference>
<keyword evidence="3" id="KW-1185">Reference proteome</keyword>
<dbReference type="PANTHER" id="PTHR43355:SF2">
    <property type="entry name" value="FLAVIN REDUCTASE (NADPH)"/>
    <property type="match status" value="1"/>
</dbReference>
<dbReference type="RefSeq" id="WP_379865976.1">
    <property type="nucleotide sequence ID" value="NZ_JBHTBW010000046.1"/>
</dbReference>